<feature type="compositionally biased region" description="Basic and acidic residues" evidence="1">
    <location>
        <begin position="15"/>
        <end position="37"/>
    </location>
</feature>
<reference evidence="2" key="1">
    <citation type="submission" date="2021-02" db="EMBL/GenBank/DDBJ databases">
        <authorList>
            <person name="Dougan E. K."/>
            <person name="Rhodes N."/>
            <person name="Thang M."/>
            <person name="Chan C."/>
        </authorList>
    </citation>
    <scope>NUCLEOTIDE SEQUENCE</scope>
</reference>
<protein>
    <submittedName>
        <fullName evidence="2">Uncharacterized protein</fullName>
    </submittedName>
</protein>
<dbReference type="AlphaFoldDB" id="A0A813INP7"/>
<name>A0A813INP7_POLGL</name>
<organism evidence="2 3">
    <name type="scientific">Polarella glacialis</name>
    <name type="common">Dinoflagellate</name>
    <dbReference type="NCBI Taxonomy" id="89957"/>
    <lineage>
        <taxon>Eukaryota</taxon>
        <taxon>Sar</taxon>
        <taxon>Alveolata</taxon>
        <taxon>Dinophyceae</taxon>
        <taxon>Suessiales</taxon>
        <taxon>Suessiaceae</taxon>
        <taxon>Polarella</taxon>
    </lineage>
</organism>
<feature type="region of interest" description="Disordered" evidence="1">
    <location>
        <begin position="1"/>
        <end position="37"/>
    </location>
</feature>
<sequence>MTPSLESYRRTPGRTNEESVRGKGCHDRSVEANQRPGKECNQVDKELRKQFCRLMSYMSCTRGHTLRGYVADKPEDLWLELFVDSDFCGSREDAKSTSGGYLVLKGPNTYFPIMWVSKKQTSSQ</sequence>
<gene>
    <name evidence="2" type="ORF">PGLA2088_LOCUS10799</name>
</gene>
<comment type="caution">
    <text evidence="2">The sequence shown here is derived from an EMBL/GenBank/DDBJ whole genome shotgun (WGS) entry which is preliminary data.</text>
</comment>
<evidence type="ECO:0000313" key="3">
    <source>
        <dbReference type="Proteomes" id="UP000626109"/>
    </source>
</evidence>
<accession>A0A813INP7</accession>
<evidence type="ECO:0000256" key="1">
    <source>
        <dbReference type="SAM" id="MobiDB-lite"/>
    </source>
</evidence>
<dbReference type="EMBL" id="CAJNNW010012223">
    <property type="protein sequence ID" value="CAE8654098.1"/>
    <property type="molecule type" value="Genomic_DNA"/>
</dbReference>
<dbReference type="Proteomes" id="UP000626109">
    <property type="component" value="Unassembled WGS sequence"/>
</dbReference>
<proteinExistence type="predicted"/>
<evidence type="ECO:0000313" key="2">
    <source>
        <dbReference type="EMBL" id="CAE8654098.1"/>
    </source>
</evidence>